<gene>
    <name evidence="2" type="ORF">AVEN_163545_1</name>
</gene>
<dbReference type="AlphaFoldDB" id="A0A4Y2X6H3"/>
<protein>
    <submittedName>
        <fullName evidence="2">Uncharacterized protein</fullName>
    </submittedName>
</protein>
<comment type="caution">
    <text evidence="2">The sequence shown here is derived from an EMBL/GenBank/DDBJ whole genome shotgun (WGS) entry which is preliminary data.</text>
</comment>
<evidence type="ECO:0000256" key="1">
    <source>
        <dbReference type="SAM" id="MobiDB-lite"/>
    </source>
</evidence>
<proteinExistence type="predicted"/>
<name>A0A4Y2X6H3_ARAVE</name>
<accession>A0A4Y2X6H3</accession>
<feature type="region of interest" description="Disordered" evidence="1">
    <location>
        <begin position="151"/>
        <end position="184"/>
    </location>
</feature>
<organism evidence="2 3">
    <name type="scientific">Araneus ventricosus</name>
    <name type="common">Orbweaver spider</name>
    <name type="synonym">Epeira ventricosa</name>
    <dbReference type="NCBI Taxonomy" id="182803"/>
    <lineage>
        <taxon>Eukaryota</taxon>
        <taxon>Metazoa</taxon>
        <taxon>Ecdysozoa</taxon>
        <taxon>Arthropoda</taxon>
        <taxon>Chelicerata</taxon>
        <taxon>Arachnida</taxon>
        <taxon>Araneae</taxon>
        <taxon>Araneomorphae</taxon>
        <taxon>Entelegynae</taxon>
        <taxon>Araneoidea</taxon>
        <taxon>Araneidae</taxon>
        <taxon>Araneus</taxon>
    </lineage>
</organism>
<dbReference type="Proteomes" id="UP000499080">
    <property type="component" value="Unassembled WGS sequence"/>
</dbReference>
<keyword evidence="3" id="KW-1185">Reference proteome</keyword>
<evidence type="ECO:0000313" key="2">
    <source>
        <dbReference type="EMBL" id="GBO45141.1"/>
    </source>
</evidence>
<feature type="non-terminal residue" evidence="2">
    <location>
        <position position="184"/>
    </location>
</feature>
<dbReference type="EMBL" id="BGPR01072171">
    <property type="protein sequence ID" value="GBO45141.1"/>
    <property type="molecule type" value="Genomic_DNA"/>
</dbReference>
<dbReference type="OrthoDB" id="10067592at2759"/>
<evidence type="ECO:0000313" key="3">
    <source>
        <dbReference type="Proteomes" id="UP000499080"/>
    </source>
</evidence>
<sequence length="184" mass="20493">MNCENVTNLACETNFNLTCENVTILACENNSNLTCENVTNLACENSLNLTCENVTNLACENNPNLTCENVVNLACKKNANLPCAKIVDDAIVIYPSVGSFLKYEIKAKKQNKYPILKSILKCERNVEEGKKKKVRFSSLKYFNDGETKADEALKKERSGTTHCSDDDEEEGGIPNKWKGLQFPP</sequence>
<reference evidence="2 3" key="1">
    <citation type="journal article" date="2019" name="Sci. Rep.">
        <title>Orb-weaving spider Araneus ventricosus genome elucidates the spidroin gene catalogue.</title>
        <authorList>
            <person name="Kono N."/>
            <person name="Nakamura H."/>
            <person name="Ohtoshi R."/>
            <person name="Moran D.A.P."/>
            <person name="Shinohara A."/>
            <person name="Yoshida Y."/>
            <person name="Fujiwara M."/>
            <person name="Mori M."/>
            <person name="Tomita M."/>
            <person name="Arakawa K."/>
        </authorList>
    </citation>
    <scope>NUCLEOTIDE SEQUENCE [LARGE SCALE GENOMIC DNA]</scope>
</reference>